<name>A0A3M7R5U4_BRAPC</name>
<sequence length="111" mass="13353">MTTAKKFLFIWNIRSHQRLFSFFFLKYTGCQKKVNLIWKNRINQKKLSNNRLGLWDLTFRSTIPIEPPPFCNLDRALSEKAEIQTKLIVYMQSQTTNKTNRQKKFYNDNQS</sequence>
<dbReference type="Proteomes" id="UP000276133">
    <property type="component" value="Unassembled WGS sequence"/>
</dbReference>
<comment type="caution">
    <text evidence="1">The sequence shown here is derived from an EMBL/GenBank/DDBJ whole genome shotgun (WGS) entry which is preliminary data.</text>
</comment>
<evidence type="ECO:0000313" key="1">
    <source>
        <dbReference type="EMBL" id="RNA18771.1"/>
    </source>
</evidence>
<dbReference type="EMBL" id="REGN01004174">
    <property type="protein sequence ID" value="RNA18771.1"/>
    <property type="molecule type" value="Genomic_DNA"/>
</dbReference>
<reference evidence="1 2" key="1">
    <citation type="journal article" date="2018" name="Sci. Rep.">
        <title>Genomic signatures of local adaptation to the degree of environmental predictability in rotifers.</title>
        <authorList>
            <person name="Franch-Gras L."/>
            <person name="Hahn C."/>
            <person name="Garcia-Roger E.M."/>
            <person name="Carmona M.J."/>
            <person name="Serra M."/>
            <person name="Gomez A."/>
        </authorList>
    </citation>
    <scope>NUCLEOTIDE SEQUENCE [LARGE SCALE GENOMIC DNA]</scope>
    <source>
        <strain evidence="1">HYR1</strain>
    </source>
</reference>
<organism evidence="1 2">
    <name type="scientific">Brachionus plicatilis</name>
    <name type="common">Marine rotifer</name>
    <name type="synonym">Brachionus muelleri</name>
    <dbReference type="NCBI Taxonomy" id="10195"/>
    <lineage>
        <taxon>Eukaryota</taxon>
        <taxon>Metazoa</taxon>
        <taxon>Spiralia</taxon>
        <taxon>Gnathifera</taxon>
        <taxon>Rotifera</taxon>
        <taxon>Eurotatoria</taxon>
        <taxon>Monogononta</taxon>
        <taxon>Pseudotrocha</taxon>
        <taxon>Ploima</taxon>
        <taxon>Brachionidae</taxon>
        <taxon>Brachionus</taxon>
    </lineage>
</organism>
<dbReference type="AlphaFoldDB" id="A0A3M7R5U4"/>
<accession>A0A3M7R5U4</accession>
<evidence type="ECO:0000313" key="2">
    <source>
        <dbReference type="Proteomes" id="UP000276133"/>
    </source>
</evidence>
<keyword evidence="2" id="KW-1185">Reference proteome</keyword>
<protein>
    <submittedName>
        <fullName evidence="1">Uncharacterized protein</fullName>
    </submittedName>
</protein>
<gene>
    <name evidence="1" type="ORF">BpHYR1_049651</name>
</gene>
<proteinExistence type="predicted"/>